<dbReference type="AlphaFoldDB" id="A0A5C2SI31"/>
<keyword evidence="5" id="KW-0325">Glycoprotein</keyword>
<dbReference type="PRINTS" id="PR00724">
    <property type="entry name" value="CRBOXYPTASEC"/>
</dbReference>
<comment type="similarity">
    <text evidence="1 6">Belongs to the peptidase S10 family.</text>
</comment>
<reference evidence="8" key="1">
    <citation type="journal article" date="2018" name="Genome Biol. Evol.">
        <title>Genomics and development of Lentinus tigrinus, a white-rot wood-decaying mushroom with dimorphic fruiting bodies.</title>
        <authorList>
            <person name="Wu B."/>
            <person name="Xu Z."/>
            <person name="Knudson A."/>
            <person name="Carlson A."/>
            <person name="Chen N."/>
            <person name="Kovaka S."/>
            <person name="LaButti K."/>
            <person name="Lipzen A."/>
            <person name="Pennachio C."/>
            <person name="Riley R."/>
            <person name="Schakwitz W."/>
            <person name="Umezawa K."/>
            <person name="Ohm R.A."/>
            <person name="Grigoriev I.V."/>
            <person name="Nagy L.G."/>
            <person name="Gibbons J."/>
            <person name="Hibbett D."/>
        </authorList>
    </citation>
    <scope>NUCLEOTIDE SEQUENCE [LARGE SCALE GENOMIC DNA]</scope>
    <source>
        <strain evidence="8">ALCF2SS1-6</strain>
    </source>
</reference>
<gene>
    <name evidence="8" type="ORF">L227DRAFT_573071</name>
</gene>
<dbReference type="InterPro" id="IPR029058">
    <property type="entry name" value="AB_hydrolase_fold"/>
</dbReference>
<dbReference type="Proteomes" id="UP000313359">
    <property type="component" value="Unassembled WGS sequence"/>
</dbReference>
<dbReference type="GO" id="GO:0004185">
    <property type="term" value="F:serine-type carboxypeptidase activity"/>
    <property type="evidence" value="ECO:0007669"/>
    <property type="project" value="UniProtKB-UniRule"/>
</dbReference>
<dbReference type="STRING" id="1328759.A0A5C2SI31"/>
<evidence type="ECO:0000256" key="7">
    <source>
        <dbReference type="SAM" id="MobiDB-lite"/>
    </source>
</evidence>
<dbReference type="OrthoDB" id="443318at2759"/>
<dbReference type="SUPFAM" id="SSF53474">
    <property type="entry name" value="alpha/beta-Hydrolases"/>
    <property type="match status" value="1"/>
</dbReference>
<dbReference type="InterPro" id="IPR018202">
    <property type="entry name" value="Ser_caboxypep_ser_AS"/>
</dbReference>
<dbReference type="Gene3D" id="3.40.50.1820">
    <property type="entry name" value="alpha/beta hydrolase"/>
    <property type="match status" value="1"/>
</dbReference>
<dbReference type="Gene3D" id="1.10.287.410">
    <property type="match status" value="1"/>
</dbReference>
<dbReference type="InterPro" id="IPR001563">
    <property type="entry name" value="Peptidase_S10"/>
</dbReference>
<dbReference type="EMBL" id="ML122257">
    <property type="protein sequence ID" value="RPD63240.1"/>
    <property type="molecule type" value="Genomic_DNA"/>
</dbReference>
<accession>A0A5C2SI31</accession>
<evidence type="ECO:0000313" key="9">
    <source>
        <dbReference type="Proteomes" id="UP000313359"/>
    </source>
</evidence>
<dbReference type="Pfam" id="PF00450">
    <property type="entry name" value="Peptidase_S10"/>
    <property type="match status" value="1"/>
</dbReference>
<evidence type="ECO:0000256" key="1">
    <source>
        <dbReference type="ARBA" id="ARBA00009431"/>
    </source>
</evidence>
<organism evidence="8 9">
    <name type="scientific">Lentinus tigrinus ALCF2SS1-6</name>
    <dbReference type="NCBI Taxonomy" id="1328759"/>
    <lineage>
        <taxon>Eukaryota</taxon>
        <taxon>Fungi</taxon>
        <taxon>Dikarya</taxon>
        <taxon>Basidiomycota</taxon>
        <taxon>Agaricomycotina</taxon>
        <taxon>Agaricomycetes</taxon>
        <taxon>Polyporales</taxon>
        <taxon>Polyporaceae</taxon>
        <taxon>Lentinus</taxon>
    </lineage>
</organism>
<evidence type="ECO:0000256" key="5">
    <source>
        <dbReference type="ARBA" id="ARBA00023180"/>
    </source>
</evidence>
<sequence length="603" mass="65315">MTPPRKRPHGLGSFSHPHPSPQDARVEYTLRRRSSTRWTSQPSPRIRYALCHRQIAHMLPASATWHALLGLLLTVPQVLAGQVPVYDGMIGTVPNASTRATSKPSVLVASGNGTTVQTTPGKLRVIENSGVCETTPGVYQASGYGDLSANESLWFWFFAARENSDSAPLTIWLNGGPGSSSMIGLFQENGPCRITNDSSAVTSNQFSWNNVSNVLYLDQPVGTGFSHGDLKVGTSPEAASDVWKFLQIFFADSRFSKYKTNDFALWTESYGGHYGPTIAAYILDQNARIANGTVNGTAINLHVLGIGNGLTDPLSQYPGYISYAASNPYHPLVSSLTLQEATDAWNKSGGCEDLIKKCYSVNTDQVCSDAQDNCNTNILNEVLGPYDPYYVLNTYPDAYPPDLTPYLTDSALMQRIGAESTWVMSNDDIYFNFAVTGDWMRSSRPLLESVINAGVRTIIYDGDVDYICNYVGVEAMVDALQTKFTDEYSKQQFANFTVDGQVAGIYKNAGTFSYVRIYGAGHEVPAYTHGTLGVGQAAFQMFSQIMSNSSLSSTGLGQSTSTSTTGSAAGQPTSQPNSSPMDLFTSIWTVLGSALLTLTVLPF</sequence>
<feature type="region of interest" description="Disordered" evidence="7">
    <location>
        <begin position="1"/>
        <end position="23"/>
    </location>
</feature>
<protein>
    <recommendedName>
        <fullName evidence="6">Carboxypeptidase</fullName>
        <ecNumber evidence="6">3.4.16.-</ecNumber>
    </recommendedName>
</protein>
<evidence type="ECO:0000256" key="6">
    <source>
        <dbReference type="RuleBase" id="RU361156"/>
    </source>
</evidence>
<dbReference type="GO" id="GO:0006508">
    <property type="term" value="P:proteolysis"/>
    <property type="evidence" value="ECO:0007669"/>
    <property type="project" value="UniProtKB-KW"/>
</dbReference>
<keyword evidence="4 6" id="KW-0378">Hydrolase</keyword>
<feature type="compositionally biased region" description="Low complexity" evidence="7">
    <location>
        <begin position="553"/>
        <end position="574"/>
    </location>
</feature>
<evidence type="ECO:0000256" key="4">
    <source>
        <dbReference type="ARBA" id="ARBA00022801"/>
    </source>
</evidence>
<evidence type="ECO:0000256" key="3">
    <source>
        <dbReference type="ARBA" id="ARBA00022670"/>
    </source>
</evidence>
<dbReference type="PANTHER" id="PTHR11802">
    <property type="entry name" value="SERINE PROTEASE FAMILY S10 SERINE CARBOXYPEPTIDASE"/>
    <property type="match status" value="1"/>
</dbReference>
<keyword evidence="2 6" id="KW-0121">Carboxypeptidase</keyword>
<feature type="region of interest" description="Disordered" evidence="7">
    <location>
        <begin position="553"/>
        <end position="578"/>
    </location>
</feature>
<proteinExistence type="inferred from homology"/>
<dbReference type="PANTHER" id="PTHR11802:SF64">
    <property type="entry name" value="CARBOXYPEPTIDASE"/>
    <property type="match status" value="1"/>
</dbReference>
<dbReference type="EC" id="3.4.16.-" evidence="6"/>
<dbReference type="GO" id="GO:0000324">
    <property type="term" value="C:fungal-type vacuole"/>
    <property type="evidence" value="ECO:0007669"/>
    <property type="project" value="TreeGrafter"/>
</dbReference>
<keyword evidence="9" id="KW-1185">Reference proteome</keyword>
<evidence type="ECO:0000256" key="2">
    <source>
        <dbReference type="ARBA" id="ARBA00022645"/>
    </source>
</evidence>
<dbReference type="PROSITE" id="PS00131">
    <property type="entry name" value="CARBOXYPEPT_SER_SER"/>
    <property type="match status" value="1"/>
</dbReference>
<name>A0A5C2SI31_9APHY</name>
<keyword evidence="3 6" id="KW-0645">Protease</keyword>
<evidence type="ECO:0000313" key="8">
    <source>
        <dbReference type="EMBL" id="RPD63240.1"/>
    </source>
</evidence>